<dbReference type="AlphaFoldDB" id="A0A0X8X240"/>
<dbReference type="CDD" id="cd03808">
    <property type="entry name" value="GT4_CapM-like"/>
    <property type="match status" value="1"/>
</dbReference>
<evidence type="ECO:0000313" key="3">
    <source>
        <dbReference type="EMBL" id="BAU54351.1"/>
    </source>
</evidence>
<dbReference type="PANTHER" id="PTHR45947">
    <property type="entry name" value="SULFOQUINOVOSYL TRANSFERASE SQD2"/>
    <property type="match status" value="1"/>
</dbReference>
<reference evidence="3 4" key="1">
    <citation type="submission" date="2015-12" db="EMBL/GenBank/DDBJ databases">
        <title>Genome sequence of Mucilaginibacter gotjawali.</title>
        <authorList>
            <person name="Lee J.S."/>
            <person name="Lee K.C."/>
            <person name="Kim K.K."/>
            <person name="Lee B.W."/>
        </authorList>
    </citation>
    <scope>NUCLEOTIDE SEQUENCE [LARGE SCALE GENOMIC DNA]</scope>
    <source>
        <strain evidence="3 4">SA3-7</strain>
    </source>
</reference>
<dbReference type="PANTHER" id="PTHR45947:SF3">
    <property type="entry name" value="SULFOQUINOVOSYL TRANSFERASE SQD2"/>
    <property type="match status" value="1"/>
</dbReference>
<dbReference type="GO" id="GO:0016757">
    <property type="term" value="F:glycosyltransferase activity"/>
    <property type="evidence" value="ECO:0007669"/>
    <property type="project" value="UniProtKB-KW"/>
</dbReference>
<dbReference type="InterPro" id="IPR028098">
    <property type="entry name" value="Glyco_trans_4-like_N"/>
</dbReference>
<feature type="domain" description="Glycosyltransferase subfamily 4-like N-terminal" evidence="2">
    <location>
        <begin position="61"/>
        <end position="160"/>
    </location>
</feature>
<sequence>MIVRKKICFVVSSPLTIQAFLLNHFKVLKAEFDIYVVANFDHQHDTLILSQLADFTVCNIKILRAINPVSDLKALISLQKYFRANKFDAVHAVTPKAGLLAMTAAYMAGVKNRVHIFTGQVWYNKKGTMKKLLIYLDKLIVRWSTHILVDGEAQRSFLISKHIIMDSNSQVLGKGSISGVDTNRFNPRASTRKNIRNELSLKDTDIVFGFLGRLNKDKGILDLASAFKALKDDYPDPKLLLIGNDEENLIPQVQQIINDSNSVIFYGPTPKPEIILQAVDIFCMPSYREGFGTSVLEASLLGLPVICSDTYGLMDTIIENETGLRHEAGNIRSLSDQMRKLIQSPELRKYLGENGARFVTGNFSAANISGEWLEFYKGLFRN</sequence>
<dbReference type="SUPFAM" id="SSF53756">
    <property type="entry name" value="UDP-Glycosyltransferase/glycogen phosphorylase"/>
    <property type="match status" value="1"/>
</dbReference>
<protein>
    <submittedName>
        <fullName evidence="3">Putative glycosyltransferase EpsD</fullName>
        <ecNumber evidence="3">2.4.-.-</ecNumber>
    </submittedName>
</protein>
<dbReference type="Gene3D" id="3.40.50.2000">
    <property type="entry name" value="Glycogen Phosphorylase B"/>
    <property type="match status" value="2"/>
</dbReference>
<dbReference type="InterPro" id="IPR001296">
    <property type="entry name" value="Glyco_trans_1"/>
</dbReference>
<gene>
    <name evidence="3" type="primary">epsD</name>
    <name evidence="3" type="ORF">MgSA37_02526</name>
</gene>
<feature type="domain" description="Glycosyl transferase family 1" evidence="1">
    <location>
        <begin position="192"/>
        <end position="356"/>
    </location>
</feature>
<proteinExistence type="predicted"/>
<keyword evidence="4" id="KW-1185">Reference proteome</keyword>
<keyword evidence="3" id="KW-0808">Transferase</keyword>
<keyword evidence="3" id="KW-0328">Glycosyltransferase</keyword>
<name>A0A0X8X240_9SPHI</name>
<evidence type="ECO:0000259" key="1">
    <source>
        <dbReference type="Pfam" id="PF00534"/>
    </source>
</evidence>
<evidence type="ECO:0000259" key="2">
    <source>
        <dbReference type="Pfam" id="PF13579"/>
    </source>
</evidence>
<dbReference type="InterPro" id="IPR050194">
    <property type="entry name" value="Glycosyltransferase_grp1"/>
</dbReference>
<dbReference type="Pfam" id="PF00534">
    <property type="entry name" value="Glycos_transf_1"/>
    <property type="match status" value="1"/>
</dbReference>
<dbReference type="Proteomes" id="UP000218263">
    <property type="component" value="Chromosome"/>
</dbReference>
<accession>A0A0X8X240</accession>
<dbReference type="Pfam" id="PF13579">
    <property type="entry name" value="Glyco_trans_4_4"/>
    <property type="match status" value="1"/>
</dbReference>
<dbReference type="KEGG" id="mgot:MgSA37_02526"/>
<dbReference type="OrthoDB" id="9790710at2"/>
<dbReference type="EMBL" id="AP017313">
    <property type="protein sequence ID" value="BAU54351.1"/>
    <property type="molecule type" value="Genomic_DNA"/>
</dbReference>
<dbReference type="EC" id="2.4.-.-" evidence="3"/>
<organism evidence="3 4">
    <name type="scientific">Mucilaginibacter gotjawali</name>
    <dbReference type="NCBI Taxonomy" id="1550579"/>
    <lineage>
        <taxon>Bacteria</taxon>
        <taxon>Pseudomonadati</taxon>
        <taxon>Bacteroidota</taxon>
        <taxon>Sphingobacteriia</taxon>
        <taxon>Sphingobacteriales</taxon>
        <taxon>Sphingobacteriaceae</taxon>
        <taxon>Mucilaginibacter</taxon>
    </lineage>
</organism>
<evidence type="ECO:0000313" key="4">
    <source>
        <dbReference type="Proteomes" id="UP000218263"/>
    </source>
</evidence>